<dbReference type="Proteomes" id="UP001321700">
    <property type="component" value="Unassembled WGS sequence"/>
</dbReference>
<gene>
    <name evidence="1" type="ORF">RAE19_19300</name>
</gene>
<organism evidence="1 2">
    <name type="scientific">Rhodoferax potami</name>
    <dbReference type="NCBI Taxonomy" id="3068338"/>
    <lineage>
        <taxon>Bacteria</taxon>
        <taxon>Pseudomonadati</taxon>
        <taxon>Pseudomonadota</taxon>
        <taxon>Betaproteobacteria</taxon>
        <taxon>Burkholderiales</taxon>
        <taxon>Comamonadaceae</taxon>
        <taxon>Rhodoferax</taxon>
    </lineage>
</organism>
<dbReference type="Pfam" id="PF25212">
    <property type="entry name" value="HVO_A0114"/>
    <property type="match status" value="1"/>
</dbReference>
<comment type="caution">
    <text evidence="1">The sequence shown here is derived from an EMBL/GenBank/DDBJ whole genome shotgun (WGS) entry which is preliminary data.</text>
</comment>
<name>A0ABU3KSI7_9BURK</name>
<dbReference type="SUPFAM" id="SSF46785">
    <property type="entry name" value="Winged helix' DNA-binding domain"/>
    <property type="match status" value="1"/>
</dbReference>
<sequence length="120" mass="13197">MNKVLKFGIAPVPMQRARSLAIAAGTRQRAKDEPNVWFPSVTAMARVLSDENMALLKVIRESHPDSMDALAKTVGKHVPNVSRSLHTMAQYGLVTLTKHGRTVMPQVTSERVTVDFSWGG</sequence>
<dbReference type="EMBL" id="JAVBIK010000003">
    <property type="protein sequence ID" value="MDT7520785.1"/>
    <property type="molecule type" value="Genomic_DNA"/>
</dbReference>
<reference evidence="1 2" key="1">
    <citation type="submission" date="2023-08" db="EMBL/GenBank/DDBJ databases">
        <title>Rhodoferax potami sp. nov. and Rhodoferax mekongensis sp. nov., isolated from the Mekong River in Thailand.</title>
        <authorList>
            <person name="Kitikhun S."/>
            <person name="Charoenyingcharoen P."/>
            <person name="Siriarchawattana P."/>
            <person name="Likhitrattanapisal S."/>
            <person name="Nilsakha T."/>
            <person name="Chanpet A."/>
            <person name="Rattanawaree P."/>
            <person name="Ingsriswang S."/>
        </authorList>
    </citation>
    <scope>NUCLEOTIDE SEQUENCE [LARGE SCALE GENOMIC DNA]</scope>
    <source>
        <strain evidence="1 2">TBRC 17660</strain>
    </source>
</reference>
<dbReference type="InterPro" id="IPR036390">
    <property type="entry name" value="WH_DNA-bd_sf"/>
</dbReference>
<evidence type="ECO:0000313" key="1">
    <source>
        <dbReference type="EMBL" id="MDT7520785.1"/>
    </source>
</evidence>
<accession>A0ABU3KSI7</accession>
<dbReference type="InterPro" id="IPR036388">
    <property type="entry name" value="WH-like_DNA-bd_sf"/>
</dbReference>
<evidence type="ECO:0000313" key="2">
    <source>
        <dbReference type="Proteomes" id="UP001321700"/>
    </source>
</evidence>
<protein>
    <submittedName>
        <fullName evidence="1">Transcriptional regulator</fullName>
    </submittedName>
</protein>
<keyword evidence="2" id="KW-1185">Reference proteome</keyword>
<proteinExistence type="predicted"/>
<dbReference type="Gene3D" id="1.10.10.10">
    <property type="entry name" value="Winged helix-like DNA-binding domain superfamily/Winged helix DNA-binding domain"/>
    <property type="match status" value="1"/>
</dbReference>
<dbReference type="RefSeq" id="WP_313876442.1">
    <property type="nucleotide sequence ID" value="NZ_JAVBIJ010000001.1"/>
</dbReference>